<dbReference type="RefSeq" id="WP_140595587.1">
    <property type="nucleotide sequence ID" value="NZ_VFWZ01000007.1"/>
</dbReference>
<dbReference type="AlphaFoldDB" id="A0A504J758"/>
<sequence>MNYDTEIKLAKEKDAINSADIFDFRGTPFEYLCDDFYRFCRQHLNDNLKNYNIDPSIFIYTGYFDSNAMAQYKNDTFSIHINVGLIKNCADNYLQNKSFDEYLEKQYSDIIKNFDNPITALAFQVATQFTYYHEFAHLIQFEKKRQTITLQERFVKTSTYDKVKQHLETNADTLASIAIASHIQQYIKKSFGDKITQENAEFTIIILCSCLLNHIANFCDDLPEIYYKEHKHPHPFLRLFTVNLNIINYLNQSDFFKEKGIDIKINQVFKKVLDFYEELEQNKIFDTEITETMANASKQQREIVEYMGDLIQFDVTDYNNAVEQWNKNFQ</sequence>
<evidence type="ECO:0008006" key="3">
    <source>
        <dbReference type="Google" id="ProtNLM"/>
    </source>
</evidence>
<name>A0A504J758_9FLAO</name>
<reference evidence="1 2" key="1">
    <citation type="submission" date="2019-06" db="EMBL/GenBank/DDBJ databases">
        <authorList>
            <person name="Meng X."/>
        </authorList>
    </citation>
    <scope>NUCLEOTIDE SEQUENCE [LARGE SCALE GENOMIC DNA]</scope>
    <source>
        <strain evidence="1 2">M625</strain>
    </source>
</reference>
<dbReference type="Proteomes" id="UP000315540">
    <property type="component" value="Unassembled WGS sequence"/>
</dbReference>
<dbReference type="OrthoDB" id="7061679at2"/>
<keyword evidence="2" id="KW-1185">Reference proteome</keyword>
<comment type="caution">
    <text evidence="1">The sequence shown here is derived from an EMBL/GenBank/DDBJ whole genome shotgun (WGS) entry which is preliminary data.</text>
</comment>
<proteinExistence type="predicted"/>
<gene>
    <name evidence="1" type="ORF">FHK87_19635</name>
</gene>
<evidence type="ECO:0000313" key="1">
    <source>
        <dbReference type="EMBL" id="TPN83433.1"/>
    </source>
</evidence>
<dbReference type="EMBL" id="VFWZ01000007">
    <property type="protein sequence ID" value="TPN83433.1"/>
    <property type="molecule type" value="Genomic_DNA"/>
</dbReference>
<evidence type="ECO:0000313" key="2">
    <source>
        <dbReference type="Proteomes" id="UP000315540"/>
    </source>
</evidence>
<accession>A0A504J758</accession>
<organism evidence="1 2">
    <name type="scientific">Aquimarina algicola</name>
    <dbReference type="NCBI Taxonomy" id="2589995"/>
    <lineage>
        <taxon>Bacteria</taxon>
        <taxon>Pseudomonadati</taxon>
        <taxon>Bacteroidota</taxon>
        <taxon>Flavobacteriia</taxon>
        <taxon>Flavobacteriales</taxon>
        <taxon>Flavobacteriaceae</taxon>
        <taxon>Aquimarina</taxon>
    </lineage>
</organism>
<protein>
    <recommendedName>
        <fullName evidence="3">Peptidase U49</fullName>
    </recommendedName>
</protein>